<dbReference type="GO" id="GO:0016787">
    <property type="term" value="F:hydrolase activity"/>
    <property type="evidence" value="ECO:0007669"/>
    <property type="project" value="UniProtKB-KW"/>
</dbReference>
<dbReference type="Proteomes" id="UP000214747">
    <property type="component" value="Unassembled WGS sequence"/>
</dbReference>
<dbReference type="InterPro" id="IPR003607">
    <property type="entry name" value="HD/PDEase_dom"/>
</dbReference>
<organism evidence="2 3">
    <name type="scientific">Herbaspirillum aquaticum</name>
    <dbReference type="NCBI Taxonomy" id="568783"/>
    <lineage>
        <taxon>Bacteria</taxon>
        <taxon>Pseudomonadati</taxon>
        <taxon>Pseudomonadota</taxon>
        <taxon>Betaproteobacteria</taxon>
        <taxon>Burkholderiales</taxon>
        <taxon>Oxalobacteraceae</taxon>
        <taxon>Herbaspirillum</taxon>
    </lineage>
</organism>
<dbReference type="EMBL" id="NJGV01000024">
    <property type="protein sequence ID" value="OWY32643.1"/>
    <property type="molecule type" value="Genomic_DNA"/>
</dbReference>
<dbReference type="PANTHER" id="PTHR33594:SF1">
    <property type="entry name" value="HD_PDEASE DOMAIN-CONTAINING PROTEIN"/>
    <property type="match status" value="1"/>
</dbReference>
<evidence type="ECO:0000313" key="3">
    <source>
        <dbReference type="Proteomes" id="UP000214747"/>
    </source>
</evidence>
<dbReference type="AlphaFoldDB" id="A0A225ST99"/>
<dbReference type="Pfam" id="PF01966">
    <property type="entry name" value="HD"/>
    <property type="match status" value="1"/>
</dbReference>
<dbReference type="SUPFAM" id="SSF109604">
    <property type="entry name" value="HD-domain/PDEase-like"/>
    <property type="match status" value="1"/>
</dbReference>
<feature type="domain" description="HD" evidence="1">
    <location>
        <begin position="34"/>
        <end position="138"/>
    </location>
</feature>
<dbReference type="InterPro" id="IPR006674">
    <property type="entry name" value="HD_domain"/>
</dbReference>
<dbReference type="SMART" id="SM00471">
    <property type="entry name" value="HDc"/>
    <property type="match status" value="1"/>
</dbReference>
<dbReference type="Gene3D" id="1.10.3210.50">
    <property type="match status" value="1"/>
</dbReference>
<reference evidence="2 3" key="1">
    <citation type="journal article" date="2010" name="Int. J. Syst. Evol. Microbiol.">
        <title>Reclassification of Herbaspirillum putei as a later heterotypic synonym of Herbaspirillum huttiense, with the description of H. huttiense subsp. huttiense subsp. nov. and H. huttiense subsp. putei subsp. nov., comb. nov., and description of Herbaspirillum aquaticum sp. nov.</title>
        <authorList>
            <person name="Dobritsa A.P."/>
            <person name="Reddy M.C."/>
            <person name="Samadpour M."/>
        </authorList>
    </citation>
    <scope>NUCLEOTIDE SEQUENCE [LARGE SCALE GENOMIC DNA]</scope>
    <source>
        <strain evidence="2 3">IEH 4430</strain>
    </source>
</reference>
<keyword evidence="3" id="KW-1185">Reference proteome</keyword>
<dbReference type="PANTHER" id="PTHR33594">
    <property type="entry name" value="SUPERFAMILY HYDROLASE, PUTATIVE (AFU_ORTHOLOGUE AFUA_1G03035)-RELATED"/>
    <property type="match status" value="1"/>
</dbReference>
<proteinExistence type="predicted"/>
<protein>
    <submittedName>
        <fullName evidence="2">Phosphohydrolase</fullName>
    </submittedName>
</protein>
<sequence>MNLSQVAAAFRPFDTLAAQLLPQVEDDAGDGSHDLSHLLRVWNNARRLQAEEGGDLRILLAAVILHDCVRVEKNSPLRSQASTLSAQRAQEILLSRGWTQEDAQRVAHAVQAHSYSAQVTPLTLEAKIVQDADRLDAIGAIGVARCFYVAGRMGSSLYEALDPQAQQRPLQDTRYALDHFPAKLFRLQDGFQTAAGAAMAQARQERMRGFVEQFLDEL</sequence>
<dbReference type="PROSITE" id="PS51831">
    <property type="entry name" value="HD"/>
    <property type="match status" value="1"/>
</dbReference>
<accession>A0A225ST99</accession>
<name>A0A225ST99_9BURK</name>
<comment type="caution">
    <text evidence="2">The sequence shown here is derived from an EMBL/GenBank/DDBJ whole genome shotgun (WGS) entry which is preliminary data.</text>
</comment>
<evidence type="ECO:0000259" key="1">
    <source>
        <dbReference type="PROSITE" id="PS51831"/>
    </source>
</evidence>
<dbReference type="RefSeq" id="WP_088756945.1">
    <property type="nucleotide sequence ID" value="NZ_JARJFG010000047.1"/>
</dbReference>
<evidence type="ECO:0000313" key="2">
    <source>
        <dbReference type="EMBL" id="OWY32643.1"/>
    </source>
</evidence>
<keyword evidence="2" id="KW-0378">Hydrolase</keyword>
<dbReference type="CDD" id="cd00077">
    <property type="entry name" value="HDc"/>
    <property type="match status" value="1"/>
</dbReference>
<gene>
    <name evidence="2" type="ORF">CEJ45_20600</name>
</gene>